<name>A0ACB8E6I1_9SAUR</name>
<sequence>MKSNPHRPLILKRRKPPLLPGDPSTALAREDSDGQGNGSLSHQHARTREHSLSSKTPGTQKFPSGDKIRSHPTVSDTQALAISAGTDAQTIMEALAANENKGGSSRPNKCIFISSGSNTPAVGARDVPQLLRSEDKPNSPCRKVQEEEDAGSSSGAMKGTAVWALESQSMERQEQTGNRM</sequence>
<comment type="caution">
    <text evidence="1">The sequence shown here is derived from an EMBL/GenBank/DDBJ whole genome shotgun (WGS) entry which is preliminary data.</text>
</comment>
<reference evidence="1" key="1">
    <citation type="submission" date="2021-08" db="EMBL/GenBank/DDBJ databases">
        <title>The first chromosome-level gecko genome reveals the dynamic sex chromosomes of Neotropical dwarf geckos (Sphaerodactylidae: Sphaerodactylus).</title>
        <authorList>
            <person name="Pinto B.J."/>
            <person name="Keating S.E."/>
            <person name="Gamble T."/>
        </authorList>
    </citation>
    <scope>NUCLEOTIDE SEQUENCE</scope>
    <source>
        <strain evidence="1">TG3544</strain>
    </source>
</reference>
<organism evidence="1 2">
    <name type="scientific">Sphaerodactylus townsendi</name>
    <dbReference type="NCBI Taxonomy" id="933632"/>
    <lineage>
        <taxon>Eukaryota</taxon>
        <taxon>Metazoa</taxon>
        <taxon>Chordata</taxon>
        <taxon>Craniata</taxon>
        <taxon>Vertebrata</taxon>
        <taxon>Euteleostomi</taxon>
        <taxon>Lepidosauria</taxon>
        <taxon>Squamata</taxon>
        <taxon>Bifurcata</taxon>
        <taxon>Gekkota</taxon>
        <taxon>Sphaerodactylidae</taxon>
        <taxon>Sphaerodactylus</taxon>
    </lineage>
</organism>
<protein>
    <submittedName>
        <fullName evidence="1">Uncharacterized protein</fullName>
    </submittedName>
</protein>
<accession>A0ACB8E6I1</accession>
<dbReference type="EMBL" id="CM037623">
    <property type="protein sequence ID" value="KAH7987878.1"/>
    <property type="molecule type" value="Genomic_DNA"/>
</dbReference>
<evidence type="ECO:0000313" key="1">
    <source>
        <dbReference type="EMBL" id="KAH7987878.1"/>
    </source>
</evidence>
<gene>
    <name evidence="1" type="ORF">K3G42_001103</name>
</gene>
<dbReference type="Proteomes" id="UP000827872">
    <property type="component" value="Linkage Group LG10"/>
</dbReference>
<proteinExistence type="predicted"/>
<evidence type="ECO:0000313" key="2">
    <source>
        <dbReference type="Proteomes" id="UP000827872"/>
    </source>
</evidence>
<keyword evidence="2" id="KW-1185">Reference proteome</keyword>